<protein>
    <submittedName>
        <fullName evidence="1">Uncharacterized protein</fullName>
    </submittedName>
</protein>
<dbReference type="AlphaFoldDB" id="B7APS5"/>
<dbReference type="EMBL" id="ABVQ01000034">
    <property type="protein sequence ID" value="EEC58549.1"/>
    <property type="molecule type" value="Genomic_DNA"/>
</dbReference>
<dbReference type="HOGENOM" id="CLU_3321282_0_0_9"/>
<evidence type="ECO:0000313" key="2">
    <source>
        <dbReference type="Proteomes" id="UP000003136"/>
    </source>
</evidence>
<feature type="non-terminal residue" evidence="1">
    <location>
        <position position="1"/>
    </location>
</feature>
<reference evidence="1 2" key="2">
    <citation type="submission" date="2008-11" db="EMBL/GenBank/DDBJ databases">
        <authorList>
            <person name="Fulton L."/>
            <person name="Clifton S."/>
            <person name="Fulton B."/>
            <person name="Xu J."/>
            <person name="Minx P."/>
            <person name="Pepin K.H."/>
            <person name="Johnson M."/>
            <person name="Bhonagiri V."/>
            <person name="Nash W.E."/>
            <person name="Mardis E.R."/>
            <person name="Wilson R.K."/>
        </authorList>
    </citation>
    <scope>NUCLEOTIDE SEQUENCE [LARGE SCALE GENOMIC DNA]</scope>
    <source>
        <strain evidence="1 2">ATCC 43243</strain>
    </source>
</reference>
<reference evidence="1 2" key="1">
    <citation type="submission" date="2008-11" db="EMBL/GenBank/DDBJ databases">
        <title>Draft genome sequence of Bacteroides pectinophilus (ATCC 43243).</title>
        <authorList>
            <person name="Sudarsanam P."/>
            <person name="Ley R."/>
            <person name="Guruge J."/>
            <person name="Turnbaugh P.J."/>
            <person name="Mahowald M."/>
            <person name="Liep D."/>
            <person name="Gordon J."/>
        </authorList>
    </citation>
    <scope>NUCLEOTIDE SEQUENCE [LARGE SCALE GENOMIC DNA]</scope>
    <source>
        <strain evidence="1 2">ATCC 43243</strain>
    </source>
</reference>
<comment type="caution">
    <text evidence="1">The sequence shown here is derived from an EMBL/GenBank/DDBJ whole genome shotgun (WGS) entry which is preliminary data.</text>
</comment>
<dbReference type="STRING" id="483218.BACPEC_00681"/>
<gene>
    <name evidence="1" type="ORF">BACPEC_00681</name>
</gene>
<organism evidence="1 2">
    <name type="scientific">[Bacteroides] pectinophilus ATCC 43243</name>
    <dbReference type="NCBI Taxonomy" id="483218"/>
    <lineage>
        <taxon>Bacteria</taxon>
        <taxon>Bacillati</taxon>
        <taxon>Bacillota</taxon>
        <taxon>Clostridia</taxon>
        <taxon>Eubacteriales</taxon>
    </lineage>
</organism>
<proteinExistence type="predicted"/>
<sequence>RLLALSPIIRRSSLSFMLSASFLLFDYSFRYVHTISYKN</sequence>
<dbReference type="Proteomes" id="UP000003136">
    <property type="component" value="Unassembled WGS sequence"/>
</dbReference>
<name>B7APS5_9FIRM</name>
<keyword evidence="2" id="KW-1185">Reference proteome</keyword>
<evidence type="ECO:0000313" key="1">
    <source>
        <dbReference type="EMBL" id="EEC58549.1"/>
    </source>
</evidence>
<accession>B7APS5</accession>